<dbReference type="InterPro" id="IPR000408">
    <property type="entry name" value="Reg_chr_condens"/>
</dbReference>
<accession>A0A507CET9</accession>
<dbReference type="PROSITE" id="PS00626">
    <property type="entry name" value="RCC1_2"/>
    <property type="match status" value="1"/>
</dbReference>
<dbReference type="PANTHER" id="PTHR46849:SF1">
    <property type="entry name" value="RCC1 DOMAIN-CONTAINING PROTEIN 1"/>
    <property type="match status" value="1"/>
</dbReference>
<proteinExistence type="predicted"/>
<feature type="repeat" description="RCC1" evidence="1">
    <location>
        <begin position="518"/>
        <end position="569"/>
    </location>
</feature>
<dbReference type="InterPro" id="IPR052830">
    <property type="entry name" value="RCC1_domain-containing"/>
</dbReference>
<reference evidence="2 3" key="1">
    <citation type="journal article" date="2019" name="Sci. Rep.">
        <title>Comparative genomics of chytrid fungi reveal insights into the obligate biotrophic and pathogenic lifestyle of Synchytrium endobioticum.</title>
        <authorList>
            <person name="van de Vossenberg B.T.L.H."/>
            <person name="Warris S."/>
            <person name="Nguyen H.D.T."/>
            <person name="van Gent-Pelzer M.P.E."/>
            <person name="Joly D.L."/>
            <person name="van de Geest H.C."/>
            <person name="Bonants P.J.M."/>
            <person name="Smith D.S."/>
            <person name="Levesque C.A."/>
            <person name="van der Lee T.A.J."/>
        </authorList>
    </citation>
    <scope>NUCLEOTIDE SEQUENCE [LARGE SCALE GENOMIC DNA]</scope>
    <source>
        <strain evidence="2 3">JEL517</strain>
    </source>
</reference>
<dbReference type="GeneID" id="42002935"/>
<feature type="repeat" description="RCC1" evidence="1">
    <location>
        <begin position="569"/>
        <end position="623"/>
    </location>
</feature>
<evidence type="ECO:0000256" key="1">
    <source>
        <dbReference type="PROSITE-ProRule" id="PRU00235"/>
    </source>
</evidence>
<dbReference type="AlphaFoldDB" id="A0A507CET9"/>
<evidence type="ECO:0000313" key="3">
    <source>
        <dbReference type="Proteomes" id="UP000319731"/>
    </source>
</evidence>
<dbReference type="Gene3D" id="2.130.10.30">
    <property type="entry name" value="Regulator of chromosome condensation 1/beta-lactamase-inhibitor protein II"/>
    <property type="match status" value="1"/>
</dbReference>
<sequence length="684" mass="74294">MEAFFVAIPSQRNLTSRFTSHSVLLKGHTFTLSIAPRRNTNYYVGTMTCTSEHPNVTLFVNVVLRESLKGDDIVHVHRCHTFDHSSDAAALEIGKFAKSEDTSSARYMGVFCWKEAMEGQSKPCAYLVENDEGVFSVVSTGTSSNKSITSSSTDPSVSISTFFNHPVNADLIFTTVPPIHIHRIALMAANAKIVKDLASPPAPTKINIPSHLTQTGLLNVLKSIYTGAPFNAILESAGLVDVMDAWFACEYLFLPEANLEEVERIFGSKLSPKNVAEGITRCHMMAKSESLMSIMIEYMAKNWSEVRVSEGFALLLNEPKTYGDVLTKVLVMYTVYGFGFNEFNQIAPDTTTPITIPHIILSSPSKPLIASSWSTTVIISSNTITIPGFLANQTGKWSTPLPPSCGTPSQLLVHGTSIIICNEINEIWILASPTFGRKRKHHDDDTLCDESLIFKNVYKLHDGCTCISSNRISIVAVTKTKELLMWDSDMTCRVIEIGQPVRSVSCGKTHYIVLCVSGDVYAFGGGLQGQCGVGGASKDIGVRVVAALQGVRIEGVCAGGWHTVVCSGGDVYACGMDDKGQLGLAENEEPVTDQTVPQLLDRDFGASVKVACGSKHTVLVTEDGDVYSVGWNKYGQCGSADGERVEKFHRVVFERDVKAVDVVCGDWNTFVTCKIVDSSSNISG</sequence>
<dbReference type="OrthoDB" id="5370059at2759"/>
<dbReference type="PROSITE" id="PS50012">
    <property type="entry name" value="RCC1_3"/>
    <property type="match status" value="2"/>
</dbReference>
<name>A0A507CET9_9FUNG</name>
<evidence type="ECO:0000313" key="2">
    <source>
        <dbReference type="EMBL" id="TPX36033.1"/>
    </source>
</evidence>
<dbReference type="RefSeq" id="XP_031026418.1">
    <property type="nucleotide sequence ID" value="XM_031167638.1"/>
</dbReference>
<gene>
    <name evidence="2" type="ORF">SmJEL517_g01710</name>
</gene>
<protein>
    <recommendedName>
        <fullName evidence="4">BTB domain-containing protein</fullName>
    </recommendedName>
</protein>
<dbReference type="EMBL" id="QEAO01000006">
    <property type="protein sequence ID" value="TPX36033.1"/>
    <property type="molecule type" value="Genomic_DNA"/>
</dbReference>
<dbReference type="PANTHER" id="PTHR46849">
    <property type="entry name" value="RCC1 DOMAIN-CONTAINING PROTEIN 1"/>
    <property type="match status" value="1"/>
</dbReference>
<dbReference type="InterPro" id="IPR009091">
    <property type="entry name" value="RCC1/BLIP-II"/>
</dbReference>
<evidence type="ECO:0008006" key="4">
    <source>
        <dbReference type="Google" id="ProtNLM"/>
    </source>
</evidence>
<organism evidence="2 3">
    <name type="scientific">Synchytrium microbalum</name>
    <dbReference type="NCBI Taxonomy" id="1806994"/>
    <lineage>
        <taxon>Eukaryota</taxon>
        <taxon>Fungi</taxon>
        <taxon>Fungi incertae sedis</taxon>
        <taxon>Chytridiomycota</taxon>
        <taxon>Chytridiomycota incertae sedis</taxon>
        <taxon>Chytridiomycetes</taxon>
        <taxon>Synchytriales</taxon>
        <taxon>Synchytriaceae</taxon>
        <taxon>Synchytrium</taxon>
    </lineage>
</organism>
<dbReference type="Pfam" id="PF13540">
    <property type="entry name" value="RCC1_2"/>
    <property type="match status" value="2"/>
</dbReference>
<dbReference type="Proteomes" id="UP000319731">
    <property type="component" value="Unassembled WGS sequence"/>
</dbReference>
<keyword evidence="3" id="KW-1185">Reference proteome</keyword>
<comment type="caution">
    <text evidence="2">The sequence shown here is derived from an EMBL/GenBank/DDBJ whole genome shotgun (WGS) entry which is preliminary data.</text>
</comment>
<dbReference type="SUPFAM" id="SSF50985">
    <property type="entry name" value="RCC1/BLIP-II"/>
    <property type="match status" value="1"/>
</dbReference>
<dbReference type="STRING" id="1806994.A0A507CET9"/>